<dbReference type="GO" id="GO:0015671">
    <property type="term" value="P:oxygen transport"/>
    <property type="evidence" value="ECO:0007669"/>
    <property type="project" value="InterPro"/>
</dbReference>
<dbReference type="PROSITE" id="PS01213">
    <property type="entry name" value="GLOBIN_FAM_2"/>
    <property type="match status" value="1"/>
</dbReference>
<dbReference type="InterPro" id="IPR019795">
    <property type="entry name" value="Globin_bac-like_CS"/>
</dbReference>
<feature type="binding site" description="distal binding residue" evidence="6">
    <location>
        <position position="47"/>
    </location>
    <ligand>
        <name>heme</name>
        <dbReference type="ChEBI" id="CHEBI:30413"/>
    </ligand>
    <ligandPart>
        <name>Fe</name>
        <dbReference type="ChEBI" id="CHEBI:18248"/>
    </ligandPart>
</feature>
<dbReference type="GO" id="GO:0020037">
    <property type="term" value="F:heme binding"/>
    <property type="evidence" value="ECO:0007669"/>
    <property type="project" value="InterPro"/>
</dbReference>
<dbReference type="GO" id="GO:0046872">
    <property type="term" value="F:metal ion binding"/>
    <property type="evidence" value="ECO:0007669"/>
    <property type="project" value="UniProtKB-KW"/>
</dbReference>
<evidence type="ECO:0000256" key="1">
    <source>
        <dbReference type="ARBA" id="ARBA00001971"/>
    </source>
</evidence>
<evidence type="ECO:0000256" key="3">
    <source>
        <dbReference type="ARBA" id="ARBA00022617"/>
    </source>
</evidence>
<evidence type="ECO:0000256" key="5">
    <source>
        <dbReference type="ARBA" id="ARBA00023004"/>
    </source>
</evidence>
<keyword evidence="3 6" id="KW-0349">Heme</keyword>
<gene>
    <name evidence="7" type="ORF">GCL57_08085</name>
</gene>
<evidence type="ECO:0000313" key="8">
    <source>
        <dbReference type="Proteomes" id="UP000442694"/>
    </source>
</evidence>
<keyword evidence="5 6" id="KW-0408">Iron</keyword>
<sequence>MNESIYDKYGGYTVLHSVVSLFYKKIMNSENLIHYFENVDLSRLIDHQTKFLTTVLGGPIMYDSKLLKKAHAALKIPIKDFTEVAGLLQETLVESKLEKPDIDKIMEVVASFKNDIITT</sequence>
<dbReference type="Pfam" id="PF01152">
    <property type="entry name" value="Bac_globin"/>
    <property type="match status" value="1"/>
</dbReference>
<dbReference type="AlphaFoldDB" id="A0A833N4L2"/>
<dbReference type="GO" id="GO:0019825">
    <property type="term" value="F:oxygen binding"/>
    <property type="evidence" value="ECO:0007669"/>
    <property type="project" value="InterPro"/>
</dbReference>
<accession>A0A833N4L2</accession>
<dbReference type="InterPro" id="IPR012292">
    <property type="entry name" value="Globin/Proto"/>
</dbReference>
<proteinExistence type="predicted"/>
<evidence type="ECO:0000256" key="4">
    <source>
        <dbReference type="ARBA" id="ARBA00022723"/>
    </source>
</evidence>
<keyword evidence="2" id="KW-0813">Transport</keyword>
<keyword evidence="8" id="KW-1185">Reference proteome</keyword>
<protein>
    <submittedName>
        <fullName evidence="7">Group 1 truncated hemoglobin</fullName>
    </submittedName>
</protein>
<dbReference type="Proteomes" id="UP000442694">
    <property type="component" value="Unassembled WGS sequence"/>
</dbReference>
<name>A0A833N4L2_9BACT</name>
<organism evidence="7 8">
    <name type="scientific">Fluviispira multicolorata</name>
    <dbReference type="NCBI Taxonomy" id="2654512"/>
    <lineage>
        <taxon>Bacteria</taxon>
        <taxon>Pseudomonadati</taxon>
        <taxon>Bdellovibrionota</taxon>
        <taxon>Oligoflexia</taxon>
        <taxon>Silvanigrellales</taxon>
        <taxon>Silvanigrellaceae</taxon>
        <taxon>Fluviispira</taxon>
    </lineage>
</organism>
<keyword evidence="4 6" id="KW-0479">Metal-binding</keyword>
<dbReference type="RefSeq" id="WP_152212848.1">
    <property type="nucleotide sequence ID" value="NZ_WFLN01000006.1"/>
</dbReference>
<comment type="caution">
    <text evidence="7">The sequence shown here is derived from an EMBL/GenBank/DDBJ whole genome shotgun (WGS) entry which is preliminary data.</text>
</comment>
<evidence type="ECO:0000256" key="2">
    <source>
        <dbReference type="ARBA" id="ARBA00022448"/>
    </source>
</evidence>
<evidence type="ECO:0000313" key="7">
    <source>
        <dbReference type="EMBL" id="KAB8030921.1"/>
    </source>
</evidence>
<dbReference type="SUPFAM" id="SSF46458">
    <property type="entry name" value="Globin-like"/>
    <property type="match status" value="1"/>
</dbReference>
<dbReference type="InterPro" id="IPR001486">
    <property type="entry name" value="Hemoglobin_trunc"/>
</dbReference>
<dbReference type="InterPro" id="IPR009050">
    <property type="entry name" value="Globin-like_sf"/>
</dbReference>
<comment type="cofactor">
    <cofactor evidence="1">
        <name>heme</name>
        <dbReference type="ChEBI" id="CHEBI:30413"/>
    </cofactor>
</comment>
<dbReference type="CDD" id="cd00454">
    <property type="entry name" value="TrHb1_N"/>
    <property type="match status" value="1"/>
</dbReference>
<feature type="binding site" description="distal binding residue" evidence="6">
    <location>
        <position position="71"/>
    </location>
    <ligand>
        <name>heme</name>
        <dbReference type="ChEBI" id="CHEBI:30413"/>
    </ligand>
    <ligandPart>
        <name>Fe</name>
        <dbReference type="ChEBI" id="CHEBI:18248"/>
    </ligandPart>
</feature>
<evidence type="ECO:0000256" key="6">
    <source>
        <dbReference type="PIRSR" id="PIRSR601486-1"/>
    </source>
</evidence>
<dbReference type="EMBL" id="WFLN01000006">
    <property type="protein sequence ID" value="KAB8030921.1"/>
    <property type="molecule type" value="Genomic_DNA"/>
</dbReference>
<reference evidence="7 8" key="1">
    <citation type="submission" date="2019-10" db="EMBL/GenBank/DDBJ databases">
        <title>New genus of Silvanigrellaceae.</title>
        <authorList>
            <person name="Pitt A."/>
            <person name="Hahn M.W."/>
        </authorList>
    </citation>
    <scope>NUCLEOTIDE SEQUENCE [LARGE SCALE GENOMIC DNA]</scope>
    <source>
        <strain evidence="7 8">33A1-SZDP</strain>
    </source>
</reference>
<dbReference type="Gene3D" id="1.10.490.10">
    <property type="entry name" value="Globins"/>
    <property type="match status" value="1"/>
</dbReference>